<gene>
    <name evidence="1" type="ORF">EDM02_01430</name>
</gene>
<dbReference type="Proteomes" id="UP000270927">
    <property type="component" value="Unassembled WGS sequence"/>
</dbReference>
<name>A0A3N2QCU7_9BACT</name>
<dbReference type="Pfam" id="PF19515">
    <property type="entry name" value="DUF6048"/>
    <property type="match status" value="1"/>
</dbReference>
<dbReference type="AlphaFoldDB" id="A0A3N2QCU7"/>
<organism evidence="1 2">
    <name type="scientific">Candidatus Cardinium hertigii</name>
    <dbReference type="NCBI Taxonomy" id="247481"/>
    <lineage>
        <taxon>Bacteria</taxon>
        <taxon>Pseudomonadati</taxon>
        <taxon>Bacteroidota</taxon>
        <taxon>Cytophagia</taxon>
        <taxon>Cytophagales</taxon>
        <taxon>Amoebophilaceae</taxon>
        <taxon>Candidatus Cardinium</taxon>
    </lineage>
</organism>
<dbReference type="EMBL" id="RARA01000019">
    <property type="protein sequence ID" value="ROT47615.1"/>
    <property type="molecule type" value="Genomic_DNA"/>
</dbReference>
<evidence type="ECO:0008006" key="3">
    <source>
        <dbReference type="Google" id="ProtNLM"/>
    </source>
</evidence>
<sequence length="252" mass="28773">MLLRYITKAFLCIVFFFIASRQVWAKSKISKNTIWPTTLYLGIDVAKTCCGWYLKTGNAYEINGSIDFSRILLDVDYGSGDIWRGYTHPKGAAGGSFYSHSDGRYFRVGLGWNCLSPTLHRNQFFVGLRYARSFFDFQLDSNRISCNHKAKKLCEEQCIVAPDSFRNVKNSGIVHWWELVIGGKVRCISMLSIGCTARYKFFEKIEGKFSYVPVDIPGFGLSEDDYAFGCSVYVLVNIPLQKREKEMVNNVK</sequence>
<protein>
    <recommendedName>
        <fullName evidence="3">DUF3575 domain-containing protein</fullName>
    </recommendedName>
</protein>
<reference evidence="1 2" key="1">
    <citation type="submission" date="2018-09" db="EMBL/GenBank/DDBJ databases">
        <title>Comparative Genomics of Wolbachia-Cardinium Dual Endosymbiosis in a Plant-Parasitic Nematode.</title>
        <authorList>
            <person name="Brown A.M.V."/>
            <person name="Wasala S.K."/>
            <person name="Howe D.K."/>
            <person name="Peetz A.B."/>
            <person name="Zasada I.A."/>
            <person name="Denver D.R."/>
        </authorList>
    </citation>
    <scope>NUCLEOTIDE SEQUENCE [LARGE SCALE GENOMIC DNA]</scope>
    <source>
        <strain evidence="1 2">Pp_1</strain>
    </source>
</reference>
<proteinExistence type="predicted"/>
<keyword evidence="2" id="KW-1185">Reference proteome</keyword>
<dbReference type="OrthoDB" id="1082206at2"/>
<dbReference type="InterPro" id="IPR046111">
    <property type="entry name" value="DUF6048"/>
</dbReference>
<evidence type="ECO:0000313" key="2">
    <source>
        <dbReference type="Proteomes" id="UP000270927"/>
    </source>
</evidence>
<dbReference type="RefSeq" id="WP_148053550.1">
    <property type="nucleotide sequence ID" value="NZ_RARA01000019.1"/>
</dbReference>
<evidence type="ECO:0000313" key="1">
    <source>
        <dbReference type="EMBL" id="ROT47615.1"/>
    </source>
</evidence>
<accession>A0A3N2QCU7</accession>
<comment type="caution">
    <text evidence="1">The sequence shown here is derived from an EMBL/GenBank/DDBJ whole genome shotgun (WGS) entry which is preliminary data.</text>
</comment>